<evidence type="ECO:0000256" key="5">
    <source>
        <dbReference type="ARBA" id="ARBA00022679"/>
    </source>
</evidence>
<keyword evidence="6" id="KW-0227">DNA damage</keyword>
<dbReference type="AlphaFoldDB" id="A0A3A9LXS2"/>
<dbReference type="RefSeq" id="WP_003658198.1">
    <property type="nucleotide sequence ID" value="NZ_CP007669.1"/>
</dbReference>
<dbReference type="PROSITE" id="PS00374">
    <property type="entry name" value="MGMT"/>
    <property type="match status" value="1"/>
</dbReference>
<dbReference type="Proteomes" id="UP000268436">
    <property type="component" value="Unassembled WGS sequence"/>
</dbReference>
<keyword evidence="5 11" id="KW-0808">Transferase</keyword>
<evidence type="ECO:0000256" key="8">
    <source>
        <dbReference type="ARBA" id="ARBA00049348"/>
    </source>
</evidence>
<evidence type="ECO:0000313" key="12">
    <source>
        <dbReference type="EMBL" id="RUO17706.1"/>
    </source>
</evidence>
<dbReference type="InterPro" id="IPR008332">
    <property type="entry name" value="MethylG_MeTrfase_N"/>
</dbReference>
<dbReference type="GO" id="GO:0032259">
    <property type="term" value="P:methylation"/>
    <property type="evidence" value="ECO:0007669"/>
    <property type="project" value="UniProtKB-KW"/>
</dbReference>
<evidence type="ECO:0000313" key="11">
    <source>
        <dbReference type="EMBL" id="AZQ94208.1"/>
    </source>
</evidence>
<organism evidence="11 14">
    <name type="scientific">Moraxella catarrhalis</name>
    <name type="common">Branhamella catarrhalis</name>
    <dbReference type="NCBI Taxonomy" id="480"/>
    <lineage>
        <taxon>Bacteria</taxon>
        <taxon>Pseudomonadati</taxon>
        <taxon>Pseudomonadota</taxon>
        <taxon>Gammaproteobacteria</taxon>
        <taxon>Moraxellales</taxon>
        <taxon>Moraxellaceae</taxon>
        <taxon>Moraxella</taxon>
    </lineage>
</organism>
<comment type="catalytic activity">
    <reaction evidence="1">
        <text>a 4-O-methyl-thymidine in DNA + L-cysteinyl-[protein] = a thymidine in DNA + S-methyl-L-cysteinyl-[protein]</text>
        <dbReference type="Rhea" id="RHEA:53428"/>
        <dbReference type="Rhea" id="RHEA-COMP:10131"/>
        <dbReference type="Rhea" id="RHEA-COMP:10132"/>
        <dbReference type="Rhea" id="RHEA-COMP:13555"/>
        <dbReference type="Rhea" id="RHEA-COMP:13556"/>
        <dbReference type="ChEBI" id="CHEBI:29950"/>
        <dbReference type="ChEBI" id="CHEBI:82612"/>
        <dbReference type="ChEBI" id="CHEBI:137386"/>
        <dbReference type="ChEBI" id="CHEBI:137387"/>
        <dbReference type="EC" id="2.1.1.63"/>
    </reaction>
</comment>
<comment type="catalytic activity">
    <reaction evidence="8">
        <text>a 6-O-methyl-2'-deoxyguanosine in DNA + L-cysteinyl-[protein] = S-methyl-L-cysteinyl-[protein] + a 2'-deoxyguanosine in DNA</text>
        <dbReference type="Rhea" id="RHEA:24000"/>
        <dbReference type="Rhea" id="RHEA-COMP:10131"/>
        <dbReference type="Rhea" id="RHEA-COMP:10132"/>
        <dbReference type="Rhea" id="RHEA-COMP:11367"/>
        <dbReference type="Rhea" id="RHEA-COMP:11368"/>
        <dbReference type="ChEBI" id="CHEBI:29950"/>
        <dbReference type="ChEBI" id="CHEBI:82612"/>
        <dbReference type="ChEBI" id="CHEBI:85445"/>
        <dbReference type="ChEBI" id="CHEBI:85448"/>
        <dbReference type="EC" id="2.1.1.63"/>
    </reaction>
</comment>
<dbReference type="InterPro" id="IPR036631">
    <property type="entry name" value="MGMT_N_sf"/>
</dbReference>
<dbReference type="InterPro" id="IPR036388">
    <property type="entry name" value="WH-like_DNA-bd_sf"/>
</dbReference>
<dbReference type="PANTHER" id="PTHR10815:SF13">
    <property type="entry name" value="METHYLATED-DNA--PROTEIN-CYSTEINE METHYLTRANSFERASE"/>
    <property type="match status" value="1"/>
</dbReference>
<evidence type="ECO:0000259" key="9">
    <source>
        <dbReference type="Pfam" id="PF01035"/>
    </source>
</evidence>
<dbReference type="PANTHER" id="PTHR10815">
    <property type="entry name" value="METHYLATED-DNA--PROTEIN-CYSTEINE METHYLTRANSFERASE"/>
    <property type="match status" value="1"/>
</dbReference>
<evidence type="ECO:0000259" key="10">
    <source>
        <dbReference type="Pfam" id="PF02870"/>
    </source>
</evidence>
<dbReference type="Gene3D" id="1.10.10.10">
    <property type="entry name" value="Winged helix-like DNA-binding domain superfamily/Winged helix DNA-binding domain"/>
    <property type="match status" value="1"/>
</dbReference>
<dbReference type="InterPro" id="IPR001497">
    <property type="entry name" value="MethylDNA_cys_MeTrfase_AS"/>
</dbReference>
<proteinExistence type="inferred from homology"/>
<dbReference type="EMBL" id="RYER01000003">
    <property type="protein sequence ID" value="RUO17706.1"/>
    <property type="molecule type" value="Genomic_DNA"/>
</dbReference>
<evidence type="ECO:0000313" key="13">
    <source>
        <dbReference type="Proteomes" id="UP000268436"/>
    </source>
</evidence>
<evidence type="ECO:0000313" key="14">
    <source>
        <dbReference type="Proteomes" id="UP000280228"/>
    </source>
</evidence>
<name>A0A3A9LXS2_MORCA</name>
<reference evidence="13 14" key="1">
    <citation type="submission" date="2018-12" db="EMBL/GenBank/DDBJ databases">
        <title>Persistence of Moraxella catarrhalis in Chronic Obstructive Pulmonary Disease and Regulation of the Hag/MID Adhesin.</title>
        <authorList>
            <person name="Murphy T."/>
            <person name="Zhao X."/>
            <person name="Vyas G."/>
            <person name="Aluvathingal J."/>
            <person name="Nadendla S."/>
            <person name="Tallon L."/>
            <person name="Tettelin H."/>
        </authorList>
    </citation>
    <scope>NUCLEOTIDE SEQUENCE [LARGE SCALE GENOMIC DNA]</scope>
    <source>
        <strain evidence="12 13">173P27B1</strain>
        <strain evidence="11 14">46P58B1</strain>
    </source>
</reference>
<evidence type="ECO:0000256" key="7">
    <source>
        <dbReference type="ARBA" id="ARBA00023204"/>
    </source>
</evidence>
<dbReference type="Pfam" id="PF01035">
    <property type="entry name" value="DNA_binding_1"/>
    <property type="match status" value="1"/>
</dbReference>
<dbReference type="CDD" id="cd06445">
    <property type="entry name" value="ATase"/>
    <property type="match status" value="1"/>
</dbReference>
<dbReference type="EC" id="2.1.1.63" evidence="3"/>
<dbReference type="InterPro" id="IPR036217">
    <property type="entry name" value="MethylDNA_cys_MeTrfase_DNAb"/>
</dbReference>
<dbReference type="Gene3D" id="3.30.160.70">
    <property type="entry name" value="Methylated DNA-protein cysteine methyltransferase domain"/>
    <property type="match status" value="1"/>
</dbReference>
<dbReference type="Pfam" id="PF02870">
    <property type="entry name" value="Methyltransf_1N"/>
    <property type="match status" value="1"/>
</dbReference>
<sequence>MMAKAVSTNYHPPSFLPDLPTMHLTASHGKLILLDWQDIKTQKLLNQANQHAVFIKPSQLDINQPDQAILLQTTEQLNEYFDGTRRNFSIPLDFSYGTQFQQQVWAALLTIDYGQTISYAKLATLIDKPKAFRACANANGKNPLSLIVPCHRVVASDGGLGGYTGGVAIKKALLDFEMACHLSKNKTPTDFDYLCYN</sequence>
<protein>
    <recommendedName>
        <fullName evidence="3">methylated-DNA--[protein]-cysteine S-methyltransferase</fullName>
        <ecNumber evidence="3">2.1.1.63</ecNumber>
    </recommendedName>
</protein>
<dbReference type="NCBIfam" id="TIGR00589">
    <property type="entry name" value="ogt"/>
    <property type="match status" value="1"/>
</dbReference>
<dbReference type="Proteomes" id="UP000280228">
    <property type="component" value="Chromosome"/>
</dbReference>
<dbReference type="InterPro" id="IPR014048">
    <property type="entry name" value="MethylDNA_cys_MeTrfase_DNA-bd"/>
</dbReference>
<dbReference type="FunFam" id="1.10.10.10:FF:000214">
    <property type="entry name" value="Methylated-DNA--protein-cysteine methyltransferase"/>
    <property type="match status" value="1"/>
</dbReference>
<feature type="domain" description="Methylguanine DNA methyltransferase ribonuclease-like" evidence="10">
    <location>
        <begin position="23"/>
        <end position="94"/>
    </location>
</feature>
<comment type="similarity">
    <text evidence="2">Belongs to the MGMT family.</text>
</comment>
<dbReference type="GO" id="GO:0003908">
    <property type="term" value="F:methylated-DNA-[protein]-cysteine S-methyltransferase activity"/>
    <property type="evidence" value="ECO:0007669"/>
    <property type="project" value="UniProtKB-EC"/>
</dbReference>
<evidence type="ECO:0000256" key="3">
    <source>
        <dbReference type="ARBA" id="ARBA00011918"/>
    </source>
</evidence>
<evidence type="ECO:0000256" key="2">
    <source>
        <dbReference type="ARBA" id="ARBA00008711"/>
    </source>
</evidence>
<dbReference type="EMBL" id="CP034662">
    <property type="protein sequence ID" value="AZQ94208.1"/>
    <property type="molecule type" value="Genomic_DNA"/>
</dbReference>
<evidence type="ECO:0000256" key="6">
    <source>
        <dbReference type="ARBA" id="ARBA00022763"/>
    </source>
</evidence>
<feature type="domain" description="Methylated-DNA-[protein]-cysteine S-methyltransferase DNA binding" evidence="9">
    <location>
        <begin position="99"/>
        <end position="177"/>
    </location>
</feature>
<evidence type="ECO:0000256" key="1">
    <source>
        <dbReference type="ARBA" id="ARBA00001286"/>
    </source>
</evidence>
<keyword evidence="7" id="KW-0234">DNA repair</keyword>
<dbReference type="KEGG" id="mcat:MC25239_00924"/>
<dbReference type="GO" id="GO:0006281">
    <property type="term" value="P:DNA repair"/>
    <property type="evidence" value="ECO:0007669"/>
    <property type="project" value="UniProtKB-KW"/>
</dbReference>
<dbReference type="SUPFAM" id="SSF53155">
    <property type="entry name" value="Methylated DNA-protein cysteine methyltransferase domain"/>
    <property type="match status" value="1"/>
</dbReference>
<gene>
    <name evidence="11" type="ORF">EJK53_1041</name>
    <name evidence="12" type="ORF">EJK54_1221</name>
</gene>
<dbReference type="SUPFAM" id="SSF46767">
    <property type="entry name" value="Methylated DNA-protein cysteine methyltransferase, C-terminal domain"/>
    <property type="match status" value="1"/>
</dbReference>
<keyword evidence="13" id="KW-1185">Reference proteome</keyword>
<evidence type="ECO:0000256" key="4">
    <source>
        <dbReference type="ARBA" id="ARBA00022603"/>
    </source>
</evidence>
<accession>A0A3A9LXS2</accession>
<keyword evidence="4 11" id="KW-0489">Methyltransferase</keyword>